<dbReference type="Proteomes" id="UP001431572">
    <property type="component" value="Plasmid unnamed2"/>
</dbReference>
<reference evidence="3" key="2">
    <citation type="journal article" date="2024" name="Nature">
        <title>Anoxygenic phototroph of the Chloroflexota uses a type I reaction centre.</title>
        <authorList>
            <person name="Tsuji J.M."/>
            <person name="Shaw N.A."/>
            <person name="Nagashima S."/>
            <person name="Venkiteswaran J.J."/>
            <person name="Schiff S.L."/>
            <person name="Watanabe T."/>
            <person name="Fukui M."/>
            <person name="Hanada S."/>
            <person name="Tank M."/>
            <person name="Neufeld J.D."/>
        </authorList>
    </citation>
    <scope>NUCLEOTIDE SEQUENCE</scope>
    <source>
        <strain evidence="3">L227-S17</strain>
        <plasmid evidence="3 5">unnamed2</plasmid>
    </source>
</reference>
<proteinExistence type="predicted"/>
<sequence length="69" mass="8010">MEDRWLSVDDIAAYLGVKRDTVYKWIELKSMPCHKVGRLWKFKKEEVDGWVRSGSAEAVGTNKLKKGIR</sequence>
<dbReference type="Gene3D" id="1.10.10.10">
    <property type="entry name" value="Winged helix-like DNA-binding domain superfamily/Winged helix DNA-binding domain"/>
    <property type="match status" value="1"/>
</dbReference>
<protein>
    <submittedName>
        <fullName evidence="2">Helix-turn-helix domain-containing protein</fullName>
    </submittedName>
</protein>
<dbReference type="NCBIfam" id="NF047737">
    <property type="entry name" value="antiphage_MADS1"/>
    <property type="match status" value="1"/>
</dbReference>
<evidence type="ECO:0000259" key="1">
    <source>
        <dbReference type="Pfam" id="PF12728"/>
    </source>
</evidence>
<dbReference type="InterPro" id="IPR010093">
    <property type="entry name" value="SinI_DNA-bd"/>
</dbReference>
<evidence type="ECO:0000313" key="5">
    <source>
        <dbReference type="Proteomes" id="UP001431572"/>
    </source>
</evidence>
<dbReference type="InterPro" id="IPR036388">
    <property type="entry name" value="WH-like_DNA-bd_sf"/>
</dbReference>
<dbReference type="EMBL" id="JACATZ010000002">
    <property type="protein sequence ID" value="NWJ47100.1"/>
    <property type="molecule type" value="Genomic_DNA"/>
</dbReference>
<gene>
    <name evidence="2" type="ORF">HXX08_14665</name>
    <name evidence="3" type="ORF">OZ401_004990</name>
</gene>
<evidence type="ECO:0000313" key="4">
    <source>
        <dbReference type="Proteomes" id="UP000521676"/>
    </source>
</evidence>
<dbReference type="RefSeq" id="WP_341472135.1">
    <property type="nucleotide sequence ID" value="NZ_CP128402.1"/>
</dbReference>
<feature type="domain" description="Helix-turn-helix" evidence="1">
    <location>
        <begin position="5"/>
        <end position="54"/>
    </location>
</feature>
<dbReference type="GO" id="GO:0003677">
    <property type="term" value="F:DNA binding"/>
    <property type="evidence" value="ECO:0007669"/>
    <property type="project" value="InterPro"/>
</dbReference>
<accession>A0A8T7M4S8</accession>
<dbReference type="InterPro" id="IPR009061">
    <property type="entry name" value="DNA-bd_dom_put_sf"/>
</dbReference>
<dbReference type="Proteomes" id="UP000521676">
    <property type="component" value="Unassembled WGS sequence"/>
</dbReference>
<evidence type="ECO:0000313" key="2">
    <source>
        <dbReference type="EMBL" id="NWJ47100.1"/>
    </source>
</evidence>
<name>A0A8T7M4S8_9CHLR</name>
<geneLocation type="plasmid" evidence="3 5">
    <name>unnamed2</name>
</geneLocation>
<dbReference type="InterPro" id="IPR041657">
    <property type="entry name" value="HTH_17"/>
</dbReference>
<evidence type="ECO:0000313" key="3">
    <source>
        <dbReference type="EMBL" id="WJW70261.1"/>
    </source>
</evidence>
<dbReference type="SUPFAM" id="SSF46955">
    <property type="entry name" value="Putative DNA-binding domain"/>
    <property type="match status" value="1"/>
</dbReference>
<dbReference type="NCBIfam" id="TIGR01764">
    <property type="entry name" value="excise"/>
    <property type="match status" value="1"/>
</dbReference>
<organism evidence="2 4">
    <name type="scientific">Candidatus Chlorohelix allophototropha</name>
    <dbReference type="NCBI Taxonomy" id="3003348"/>
    <lineage>
        <taxon>Bacteria</taxon>
        <taxon>Bacillati</taxon>
        <taxon>Chloroflexota</taxon>
        <taxon>Chloroflexia</taxon>
        <taxon>Candidatus Chloroheliales</taxon>
        <taxon>Candidatus Chloroheliaceae</taxon>
        <taxon>Candidatus Chlorohelix</taxon>
    </lineage>
</organism>
<dbReference type="AlphaFoldDB" id="A0A8T7M4S8"/>
<dbReference type="EMBL" id="CP128402">
    <property type="protein sequence ID" value="WJW70261.1"/>
    <property type="molecule type" value="Genomic_DNA"/>
</dbReference>
<keyword evidence="3" id="KW-0614">Plasmid</keyword>
<reference evidence="2 4" key="1">
    <citation type="submission" date="2020-06" db="EMBL/GenBank/DDBJ databases">
        <title>Anoxygenic phototrophic Chloroflexota member uses a Type I reaction center.</title>
        <authorList>
            <person name="Tsuji J.M."/>
            <person name="Shaw N.A."/>
            <person name="Nagashima S."/>
            <person name="Venkiteswaran J."/>
            <person name="Schiff S.L."/>
            <person name="Hanada S."/>
            <person name="Tank M."/>
            <person name="Neufeld J.D."/>
        </authorList>
    </citation>
    <scope>NUCLEOTIDE SEQUENCE [LARGE SCALE GENOMIC DNA]</scope>
    <source>
        <strain evidence="2">L227-S17</strain>
    </source>
</reference>
<dbReference type="Pfam" id="PF12728">
    <property type="entry name" value="HTH_17"/>
    <property type="match status" value="1"/>
</dbReference>
<keyword evidence="5" id="KW-1185">Reference proteome</keyword>